<feature type="compositionally biased region" description="Basic and acidic residues" evidence="1">
    <location>
        <begin position="168"/>
        <end position="182"/>
    </location>
</feature>
<evidence type="ECO:0000256" key="1">
    <source>
        <dbReference type="SAM" id="MobiDB-lite"/>
    </source>
</evidence>
<keyword evidence="2" id="KW-1133">Transmembrane helix</keyword>
<gene>
    <name evidence="3" type="ORF">AAF712_003177</name>
</gene>
<name>A0ABR3A960_9AGAR</name>
<reference evidence="3 4" key="1">
    <citation type="submission" date="2024-05" db="EMBL/GenBank/DDBJ databases">
        <title>A draft genome resource for the thread blight pathogen Marasmius tenuissimus strain MS-2.</title>
        <authorList>
            <person name="Yulfo-Soto G.E."/>
            <person name="Baruah I.K."/>
            <person name="Amoako-Attah I."/>
            <person name="Bukari Y."/>
            <person name="Meinhardt L.W."/>
            <person name="Bailey B.A."/>
            <person name="Cohen S.P."/>
        </authorList>
    </citation>
    <scope>NUCLEOTIDE SEQUENCE [LARGE SCALE GENOMIC DNA]</scope>
    <source>
        <strain evidence="3 4">MS-2</strain>
    </source>
</reference>
<sequence>MSRSVKIGLSVGGAVIFLVGGIMALYLLRERRRRRRAMETSPMYNAPRSTNGPDTFSQGHGMEEAKRRPSLPLPPLPTPTTISYPEGYVRDPPYVSSKYSPTISDYPRTSIDWGSTTPRSTIRKSSATPLSGMDIETMLDIAGDNSDRDSRLPISPRSPPSSYLGNRQADDASSTDRARPADVPKNPSFFGTSPTYAEMHGFDRYGGTAPFFESPGTITSSVLRPSAAYNGRMSSASVDSQYLYARPLHGSVPISALSDAYTVDTRGSGRRSSIPFPITVEPGRNGRDASDRV</sequence>
<keyword evidence="2" id="KW-0812">Transmembrane</keyword>
<evidence type="ECO:0000313" key="3">
    <source>
        <dbReference type="EMBL" id="KAL0069907.1"/>
    </source>
</evidence>
<accession>A0ABR3A960</accession>
<protein>
    <submittedName>
        <fullName evidence="3">Uncharacterized protein</fullName>
    </submittedName>
</protein>
<comment type="caution">
    <text evidence="3">The sequence shown here is derived from an EMBL/GenBank/DDBJ whole genome shotgun (WGS) entry which is preliminary data.</text>
</comment>
<evidence type="ECO:0000256" key="2">
    <source>
        <dbReference type="SAM" id="Phobius"/>
    </source>
</evidence>
<keyword evidence="2" id="KW-0472">Membrane</keyword>
<feature type="transmembrane region" description="Helical" evidence="2">
    <location>
        <begin position="6"/>
        <end position="28"/>
    </location>
</feature>
<feature type="region of interest" description="Disordered" evidence="1">
    <location>
        <begin position="38"/>
        <end position="91"/>
    </location>
</feature>
<evidence type="ECO:0000313" key="4">
    <source>
        <dbReference type="Proteomes" id="UP001437256"/>
    </source>
</evidence>
<dbReference type="Proteomes" id="UP001437256">
    <property type="component" value="Unassembled WGS sequence"/>
</dbReference>
<keyword evidence="4" id="KW-1185">Reference proteome</keyword>
<dbReference type="EMBL" id="JBBXMP010000010">
    <property type="protein sequence ID" value="KAL0069907.1"/>
    <property type="molecule type" value="Genomic_DNA"/>
</dbReference>
<feature type="compositionally biased region" description="Basic and acidic residues" evidence="1">
    <location>
        <begin position="284"/>
        <end position="293"/>
    </location>
</feature>
<feature type="region of interest" description="Disordered" evidence="1">
    <location>
        <begin position="106"/>
        <end position="193"/>
    </location>
</feature>
<feature type="region of interest" description="Disordered" evidence="1">
    <location>
        <begin position="266"/>
        <end position="293"/>
    </location>
</feature>
<proteinExistence type="predicted"/>
<organism evidence="3 4">
    <name type="scientific">Marasmius tenuissimus</name>
    <dbReference type="NCBI Taxonomy" id="585030"/>
    <lineage>
        <taxon>Eukaryota</taxon>
        <taxon>Fungi</taxon>
        <taxon>Dikarya</taxon>
        <taxon>Basidiomycota</taxon>
        <taxon>Agaricomycotina</taxon>
        <taxon>Agaricomycetes</taxon>
        <taxon>Agaricomycetidae</taxon>
        <taxon>Agaricales</taxon>
        <taxon>Marasmiineae</taxon>
        <taxon>Marasmiaceae</taxon>
        <taxon>Marasmius</taxon>
    </lineage>
</organism>
<feature type="compositionally biased region" description="Polar residues" evidence="1">
    <location>
        <begin position="112"/>
        <end position="129"/>
    </location>
</feature>
<feature type="compositionally biased region" description="Polar residues" evidence="1">
    <location>
        <begin position="47"/>
        <end position="58"/>
    </location>
</feature>